<dbReference type="GO" id="GO:0015562">
    <property type="term" value="F:efflux transmembrane transporter activity"/>
    <property type="evidence" value="ECO:0007669"/>
    <property type="project" value="InterPro"/>
</dbReference>
<evidence type="ECO:0000313" key="9">
    <source>
        <dbReference type="EMBL" id="TYP95018.1"/>
    </source>
</evidence>
<dbReference type="GO" id="GO:0015288">
    <property type="term" value="F:porin activity"/>
    <property type="evidence" value="ECO:0007669"/>
    <property type="project" value="TreeGrafter"/>
</dbReference>
<evidence type="ECO:0000313" key="10">
    <source>
        <dbReference type="Proteomes" id="UP000324595"/>
    </source>
</evidence>
<evidence type="ECO:0000256" key="2">
    <source>
        <dbReference type="ARBA" id="ARBA00007613"/>
    </source>
</evidence>
<protein>
    <submittedName>
        <fullName evidence="9">Outer membrane protein TolC</fullName>
    </submittedName>
</protein>
<reference evidence="9 10" key="1">
    <citation type="submission" date="2019-07" db="EMBL/GenBank/DDBJ databases">
        <title>Genomic Encyclopedia of Archaeal and Bacterial Type Strains, Phase II (KMG-II): from individual species to whole genera.</title>
        <authorList>
            <person name="Goeker M."/>
        </authorList>
    </citation>
    <scope>NUCLEOTIDE SEQUENCE [LARGE SCALE GENOMIC DNA]</scope>
    <source>
        <strain evidence="9 10">DSM 21935</strain>
    </source>
</reference>
<evidence type="ECO:0000256" key="7">
    <source>
        <dbReference type="ARBA" id="ARBA00023237"/>
    </source>
</evidence>
<keyword evidence="4" id="KW-1134">Transmembrane beta strand</keyword>
<dbReference type="InterPro" id="IPR051906">
    <property type="entry name" value="TolC-like"/>
</dbReference>
<evidence type="ECO:0000256" key="8">
    <source>
        <dbReference type="SAM" id="Coils"/>
    </source>
</evidence>
<keyword evidence="5" id="KW-0812">Transmembrane</keyword>
<dbReference type="PANTHER" id="PTHR30026:SF20">
    <property type="entry name" value="OUTER MEMBRANE PROTEIN TOLC"/>
    <property type="match status" value="1"/>
</dbReference>
<keyword evidence="6" id="KW-0472">Membrane</keyword>
<organism evidence="9 10">
    <name type="scientific">Fodinibius salinus</name>
    <dbReference type="NCBI Taxonomy" id="860790"/>
    <lineage>
        <taxon>Bacteria</taxon>
        <taxon>Pseudomonadati</taxon>
        <taxon>Balneolota</taxon>
        <taxon>Balneolia</taxon>
        <taxon>Balneolales</taxon>
        <taxon>Balneolaceae</taxon>
        <taxon>Fodinibius</taxon>
    </lineage>
</organism>
<feature type="coiled-coil region" evidence="8">
    <location>
        <begin position="177"/>
        <end position="204"/>
    </location>
</feature>
<dbReference type="EMBL" id="VNHY01000001">
    <property type="protein sequence ID" value="TYP95018.1"/>
    <property type="molecule type" value="Genomic_DNA"/>
</dbReference>
<dbReference type="GO" id="GO:1990281">
    <property type="term" value="C:efflux pump complex"/>
    <property type="evidence" value="ECO:0007669"/>
    <property type="project" value="TreeGrafter"/>
</dbReference>
<dbReference type="PANTHER" id="PTHR30026">
    <property type="entry name" value="OUTER MEMBRANE PROTEIN TOLC"/>
    <property type="match status" value="1"/>
</dbReference>
<dbReference type="AlphaFoldDB" id="A0A5D3YNY9"/>
<accession>A0A5D3YNY9</accession>
<evidence type="ECO:0000256" key="3">
    <source>
        <dbReference type="ARBA" id="ARBA00022448"/>
    </source>
</evidence>
<comment type="caution">
    <text evidence="9">The sequence shown here is derived from an EMBL/GenBank/DDBJ whole genome shotgun (WGS) entry which is preliminary data.</text>
</comment>
<dbReference type="Pfam" id="PF02321">
    <property type="entry name" value="OEP"/>
    <property type="match status" value="1"/>
</dbReference>
<evidence type="ECO:0000256" key="6">
    <source>
        <dbReference type="ARBA" id="ARBA00023136"/>
    </source>
</evidence>
<dbReference type="Proteomes" id="UP000324595">
    <property type="component" value="Unassembled WGS sequence"/>
</dbReference>
<proteinExistence type="inferred from homology"/>
<dbReference type="InterPro" id="IPR003423">
    <property type="entry name" value="OMP_efflux"/>
</dbReference>
<keyword evidence="8" id="KW-0175">Coiled coil</keyword>
<comment type="subcellular location">
    <subcellularLocation>
        <location evidence="1">Cell outer membrane</location>
    </subcellularLocation>
</comment>
<dbReference type="SUPFAM" id="SSF56954">
    <property type="entry name" value="Outer membrane efflux proteins (OEP)"/>
    <property type="match status" value="1"/>
</dbReference>
<evidence type="ECO:0000256" key="4">
    <source>
        <dbReference type="ARBA" id="ARBA00022452"/>
    </source>
</evidence>
<keyword evidence="3" id="KW-0813">Transport</keyword>
<gene>
    <name evidence="9" type="ORF">LX73_0313</name>
</gene>
<dbReference type="Gene3D" id="1.20.1600.10">
    <property type="entry name" value="Outer membrane efflux proteins (OEP)"/>
    <property type="match status" value="1"/>
</dbReference>
<keyword evidence="10" id="KW-1185">Reference proteome</keyword>
<keyword evidence="7" id="KW-0998">Cell outer membrane</keyword>
<evidence type="ECO:0000256" key="1">
    <source>
        <dbReference type="ARBA" id="ARBA00004442"/>
    </source>
</evidence>
<name>A0A5D3YNY9_9BACT</name>
<evidence type="ECO:0000256" key="5">
    <source>
        <dbReference type="ARBA" id="ARBA00022692"/>
    </source>
</evidence>
<comment type="similarity">
    <text evidence="2">Belongs to the outer membrane factor (OMF) (TC 1.B.17) family.</text>
</comment>
<dbReference type="GO" id="GO:0009279">
    <property type="term" value="C:cell outer membrane"/>
    <property type="evidence" value="ECO:0007669"/>
    <property type="project" value="UniProtKB-SubCell"/>
</dbReference>
<sequence length="474" mass="54019">MMMNNKSQIYRIIVATVLLLALGVGIPLSSWAQQDTVEVSLQEFINKGLENSEKINYEKQKVRLAENKVKQARSQRILPKLELSTQHGIVPGVESDVPGLAKDEYYLDPDLENDWQDWGIFTRAEINAVQPLFSWGALKNAVNAARSAAVAAQKQFKKQKADLRLRLFDLYQSYLLTSEIVRLLDDAEDKIADIEKQIKKKQSEKNSDFDDSDEFKFEIYKSEFEIRAAEVRQNAATTQRIWNYVLQADSGTVYMPDTYFLDPSSQKIKEIAFYRSKAMSSRAEINAAEAGIEAAEYGLQALKQKNYPALFLGLTASYANTPNRPRQSNPFIINNSNYATATFGVGIRQNLNFLSMKNDLEKGRVQKKQAKYLKEAAVEGIVLEINEAYKEASLSRIKVDKTDKALVAGKKWLRQEQLDYDFGTGETKDLIDALKKELELRVRLKREIFQLNTNMAELYRKSGLPITKIMTEEE</sequence>